<sequence length="405" mass="45130">MVEKVPVLSLLGNRKFICLVLAAISLASLTITYMTIPSPHRDSMIAAIKDKASRMKSQEPLPSPQHPPASSVVSVTTTNSGIFDAASNRTLGAEKIAFINLPHRHDRFDAMAIQSHLSGIKVTNFPAVDVSQLRGNGLPPTENPTRLKDTEKGCWRAHANVWQHMLEQQIPAVLVLESDAGFDVNIRPIMGRLNGAFRELLRKENPRADFDEDPSDPWLATTGTWDMLSIGHCADGRNDDGKYVVYDDPDAPHNNWKYPPLNWVLNGQRIVYRANQVVCTTGYLISLSGAARLLVRSSWNLEEPVDIIIAQMARANELRAYAQQQVLVAQWQYKDGLKSGGNSDIHDGGDKDDKKTPEEEEKIKKAWEESKKTHVSVEVKGGYKHSEFNDFALGRAWNHIIGDRP</sequence>
<feature type="region of interest" description="Disordered" evidence="4">
    <location>
        <begin position="339"/>
        <end position="371"/>
    </location>
</feature>
<evidence type="ECO:0000256" key="4">
    <source>
        <dbReference type="SAM" id="MobiDB-lite"/>
    </source>
</evidence>
<proteinExistence type="inferred from homology"/>
<evidence type="ECO:0000313" key="7">
    <source>
        <dbReference type="Proteomes" id="UP000515153"/>
    </source>
</evidence>
<evidence type="ECO:0000256" key="1">
    <source>
        <dbReference type="ARBA" id="ARBA00006721"/>
    </source>
</evidence>
<reference evidence="7 8" key="1">
    <citation type="journal article" date="2019" name="Mol. Biol. Evol.">
        <title>Blast fungal genomes show frequent chromosomal changes, gene gains and losses, and effector gene turnover.</title>
        <authorList>
            <person name="Gomez Luciano L.B."/>
            <person name="Jason Tsai I."/>
            <person name="Chuma I."/>
            <person name="Tosa Y."/>
            <person name="Chen Y.H."/>
            <person name="Li J.Y."/>
            <person name="Li M.Y."/>
            <person name="Jade Lu M.Y."/>
            <person name="Nakayashiki H."/>
            <person name="Li W.H."/>
        </authorList>
    </citation>
    <scope>NUCLEOTIDE SEQUENCE [LARGE SCALE GENOMIC DNA]</scope>
    <source>
        <strain evidence="7 8">NI907</strain>
    </source>
</reference>
<organism evidence="7 8">
    <name type="scientific">Pyricularia grisea</name>
    <name type="common">Crabgrass-specific blast fungus</name>
    <name type="synonym">Magnaporthe grisea</name>
    <dbReference type="NCBI Taxonomy" id="148305"/>
    <lineage>
        <taxon>Eukaryota</taxon>
        <taxon>Fungi</taxon>
        <taxon>Dikarya</taxon>
        <taxon>Ascomycota</taxon>
        <taxon>Pezizomycotina</taxon>
        <taxon>Sordariomycetes</taxon>
        <taxon>Sordariomycetidae</taxon>
        <taxon>Magnaporthales</taxon>
        <taxon>Pyriculariaceae</taxon>
        <taxon>Pyricularia</taxon>
    </lineage>
</organism>
<keyword evidence="7" id="KW-1185">Reference proteome</keyword>
<comment type="similarity">
    <text evidence="1">Belongs to the glycosyltransferase 25 family.</text>
</comment>
<feature type="region of interest" description="Disordered" evidence="4">
    <location>
        <begin position="52"/>
        <end position="72"/>
    </location>
</feature>
<dbReference type="GeneID" id="41960235"/>
<dbReference type="GO" id="GO:0016740">
    <property type="term" value="F:transferase activity"/>
    <property type="evidence" value="ECO:0007669"/>
    <property type="project" value="UniProtKB-KW"/>
</dbReference>
<keyword evidence="3" id="KW-0808">Transferase</keyword>
<reference evidence="8" key="3">
    <citation type="submission" date="2025-08" db="UniProtKB">
        <authorList>
            <consortium name="RefSeq"/>
        </authorList>
    </citation>
    <scope>IDENTIFICATION</scope>
    <source>
        <strain evidence="8">NI907</strain>
    </source>
</reference>
<dbReference type="InterPro" id="IPR002654">
    <property type="entry name" value="Glyco_trans_25"/>
</dbReference>
<dbReference type="InterPro" id="IPR050757">
    <property type="entry name" value="Collagen_mod_GT25"/>
</dbReference>
<evidence type="ECO:0000313" key="8">
    <source>
        <dbReference type="RefSeq" id="XP_030983012.1"/>
    </source>
</evidence>
<dbReference type="CDD" id="cd06532">
    <property type="entry name" value="Glyco_transf_25"/>
    <property type="match status" value="1"/>
</dbReference>
<feature type="transmembrane region" description="Helical" evidence="5">
    <location>
        <begin position="16"/>
        <end position="36"/>
    </location>
</feature>
<dbReference type="RefSeq" id="XP_030983012.1">
    <property type="nucleotide sequence ID" value="XM_031125326.1"/>
</dbReference>
<dbReference type="KEGG" id="pgri:PgNI_05293"/>
<keyword evidence="5" id="KW-0812">Transmembrane</keyword>
<keyword evidence="5" id="KW-1133">Transmembrane helix</keyword>
<feature type="domain" description="Glycosyl transferase family 25" evidence="6">
    <location>
        <begin position="95"/>
        <end position="193"/>
    </location>
</feature>
<protein>
    <recommendedName>
        <fullName evidence="6">Glycosyl transferase family 25 domain-containing protein</fullName>
    </recommendedName>
</protein>
<evidence type="ECO:0000256" key="5">
    <source>
        <dbReference type="SAM" id="Phobius"/>
    </source>
</evidence>
<evidence type="ECO:0000256" key="2">
    <source>
        <dbReference type="ARBA" id="ARBA00022676"/>
    </source>
</evidence>
<gene>
    <name evidence="8" type="ORF">PgNI_05293</name>
</gene>
<keyword evidence="2" id="KW-0328">Glycosyltransferase</keyword>
<evidence type="ECO:0000259" key="6">
    <source>
        <dbReference type="Pfam" id="PF01755"/>
    </source>
</evidence>
<feature type="compositionally biased region" description="Basic and acidic residues" evidence="4">
    <location>
        <begin position="344"/>
        <end position="371"/>
    </location>
</feature>
<name>A0A6P8B732_PYRGI</name>
<dbReference type="AlphaFoldDB" id="A0A6P8B732"/>
<accession>A0A6P8B732</accession>
<dbReference type="PANTHER" id="PTHR10730">
    <property type="entry name" value="PROCOLLAGEN-LYSINE,2-OXOGLUTARATE 5-DIOXYGENASE/GLYCOSYLTRANSFERASE 25 FAMILY MEMBER"/>
    <property type="match status" value="1"/>
</dbReference>
<keyword evidence="5" id="KW-0472">Membrane</keyword>
<dbReference type="Proteomes" id="UP000515153">
    <property type="component" value="Chromosome I"/>
</dbReference>
<reference evidence="8" key="2">
    <citation type="submission" date="2019-10" db="EMBL/GenBank/DDBJ databases">
        <authorList>
            <consortium name="NCBI Genome Project"/>
        </authorList>
    </citation>
    <scope>NUCLEOTIDE SEQUENCE</scope>
    <source>
        <strain evidence="8">NI907</strain>
    </source>
</reference>
<dbReference type="PANTHER" id="PTHR10730:SF53">
    <property type="entry name" value="GLYCOSYLTRANSFERASE 25 FAMILY MEMBER"/>
    <property type="match status" value="1"/>
</dbReference>
<evidence type="ECO:0000256" key="3">
    <source>
        <dbReference type="ARBA" id="ARBA00022679"/>
    </source>
</evidence>
<dbReference type="Pfam" id="PF01755">
    <property type="entry name" value="Glyco_transf_25"/>
    <property type="match status" value="1"/>
</dbReference>